<organism evidence="2 3">
    <name type="scientific">Erythrobacter crassostreae</name>
    <dbReference type="NCBI Taxonomy" id="2828328"/>
    <lineage>
        <taxon>Bacteria</taxon>
        <taxon>Pseudomonadati</taxon>
        <taxon>Pseudomonadota</taxon>
        <taxon>Alphaproteobacteria</taxon>
        <taxon>Sphingomonadales</taxon>
        <taxon>Erythrobacteraceae</taxon>
        <taxon>Erythrobacter/Porphyrobacter group</taxon>
        <taxon>Erythrobacter</taxon>
    </lineage>
</organism>
<evidence type="ECO:0000256" key="1">
    <source>
        <dbReference type="SAM" id="MobiDB-lite"/>
    </source>
</evidence>
<proteinExistence type="predicted"/>
<protein>
    <submittedName>
        <fullName evidence="2">Uncharacterized protein</fullName>
    </submittedName>
</protein>
<evidence type="ECO:0000313" key="3">
    <source>
        <dbReference type="Proteomes" id="UP001138681"/>
    </source>
</evidence>
<dbReference type="RefSeq" id="WP_218404363.1">
    <property type="nucleotide sequence ID" value="NZ_JAGSPC010000001.1"/>
</dbReference>
<feature type="compositionally biased region" description="Pro residues" evidence="1">
    <location>
        <begin position="101"/>
        <end position="111"/>
    </location>
</feature>
<sequence>MNRKSLLILATVALLAACGDDEPVPDAATEEGGEATGEVLGGTISDDMIPLDQLTSTSPPAEPTASSDGGGASSGGSASTSTPDPTPEPESEEAEPAAADPAPPVAGPLEE</sequence>
<gene>
    <name evidence="2" type="ORF">KCG46_06020</name>
</gene>
<feature type="region of interest" description="Disordered" evidence="1">
    <location>
        <begin position="19"/>
        <end position="111"/>
    </location>
</feature>
<name>A0A9X1F323_9SPHN</name>
<keyword evidence="3" id="KW-1185">Reference proteome</keyword>
<comment type="caution">
    <text evidence="2">The sequence shown here is derived from an EMBL/GenBank/DDBJ whole genome shotgun (WGS) entry which is preliminary data.</text>
</comment>
<accession>A0A9X1F323</accession>
<evidence type="ECO:0000313" key="2">
    <source>
        <dbReference type="EMBL" id="MBV7259127.1"/>
    </source>
</evidence>
<feature type="compositionally biased region" description="Acidic residues" evidence="1">
    <location>
        <begin position="19"/>
        <end position="33"/>
    </location>
</feature>
<reference evidence="2" key="1">
    <citation type="submission" date="2021-04" db="EMBL/GenBank/DDBJ databases">
        <authorList>
            <person name="Pira H."/>
            <person name="Risdian C."/>
            <person name="Wink J."/>
        </authorList>
    </citation>
    <scope>NUCLEOTIDE SEQUENCE</scope>
    <source>
        <strain evidence="2">WH158</strain>
    </source>
</reference>
<dbReference type="AlphaFoldDB" id="A0A9X1F323"/>
<dbReference type="PROSITE" id="PS51257">
    <property type="entry name" value="PROKAR_LIPOPROTEIN"/>
    <property type="match status" value="1"/>
</dbReference>
<feature type="compositionally biased region" description="Low complexity" evidence="1">
    <location>
        <begin position="55"/>
        <end position="67"/>
    </location>
</feature>
<dbReference type="Proteomes" id="UP001138681">
    <property type="component" value="Unassembled WGS sequence"/>
</dbReference>
<dbReference type="EMBL" id="JAGSPC010000001">
    <property type="protein sequence ID" value="MBV7259127.1"/>
    <property type="molecule type" value="Genomic_DNA"/>
</dbReference>